<sequence length="422" mass="46164">MLPATAHHHATARRNSPPSDRVAHLVPTKLSVKLGWIGFVVVLTASLTPVTVTAQPSTAAPTAGATGAPPAGLQAKRTGGVPNLPSDSGQIWQEYDLTPYTKELTNVDRPQQAVVDWVLRETGTDSWFTDPFGFINADRDKLRVYHNEQMQDIVQGVYERFVNGTTTPQLYGLRLIAVGNPNWRTRAHAMMRSVPAQSPGVNAYLISKENTALLLAMMRGRTDYREISSVDLVVHNGQSQTLEQIRGRNYVQDYEPAPGAWPPYRATTGEIKEGYRLHLSPLLSVDKSTVDLVLKCNIDQVERLAKVNLELPLQTGQIFNGPINVPQVASWRLHERFRWPADQVLLLSCGVVAAPEGAPNSSLLSQGGNLLGIDRLLPQNGDRADALMIIEYRGDATQRSGNTASTSNGSPLPSSPLSRGRY</sequence>
<dbReference type="KEGG" id="ahel:Q31a_61510"/>
<name>A0A518GGS5_9BACT</name>
<feature type="region of interest" description="Disordered" evidence="1">
    <location>
        <begin position="398"/>
        <end position="422"/>
    </location>
</feature>
<gene>
    <name evidence="2" type="ORF">Q31a_61510</name>
</gene>
<feature type="compositionally biased region" description="Basic residues" evidence="1">
    <location>
        <begin position="1"/>
        <end position="12"/>
    </location>
</feature>
<evidence type="ECO:0000313" key="2">
    <source>
        <dbReference type="EMBL" id="QDV27758.1"/>
    </source>
</evidence>
<feature type="region of interest" description="Disordered" evidence="1">
    <location>
        <begin position="1"/>
        <end position="21"/>
    </location>
</feature>
<feature type="compositionally biased region" description="Low complexity" evidence="1">
    <location>
        <begin position="57"/>
        <end position="75"/>
    </location>
</feature>
<proteinExistence type="predicted"/>
<feature type="compositionally biased region" description="Low complexity" evidence="1">
    <location>
        <begin position="410"/>
        <end position="422"/>
    </location>
</feature>
<dbReference type="AlphaFoldDB" id="A0A518GGS5"/>
<accession>A0A518GGS5</accession>
<feature type="compositionally biased region" description="Polar residues" evidence="1">
    <location>
        <begin position="398"/>
        <end position="409"/>
    </location>
</feature>
<keyword evidence="3" id="KW-1185">Reference proteome</keyword>
<evidence type="ECO:0000256" key="1">
    <source>
        <dbReference type="SAM" id="MobiDB-lite"/>
    </source>
</evidence>
<feature type="region of interest" description="Disordered" evidence="1">
    <location>
        <begin position="57"/>
        <end position="85"/>
    </location>
</feature>
<organism evidence="2 3">
    <name type="scientific">Aureliella helgolandensis</name>
    <dbReference type="NCBI Taxonomy" id="2527968"/>
    <lineage>
        <taxon>Bacteria</taxon>
        <taxon>Pseudomonadati</taxon>
        <taxon>Planctomycetota</taxon>
        <taxon>Planctomycetia</taxon>
        <taxon>Pirellulales</taxon>
        <taxon>Pirellulaceae</taxon>
        <taxon>Aureliella</taxon>
    </lineage>
</organism>
<dbReference type="EMBL" id="CP036298">
    <property type="protein sequence ID" value="QDV27758.1"/>
    <property type="molecule type" value="Genomic_DNA"/>
</dbReference>
<protein>
    <submittedName>
        <fullName evidence="2">Uncharacterized protein</fullName>
    </submittedName>
</protein>
<evidence type="ECO:0000313" key="3">
    <source>
        <dbReference type="Proteomes" id="UP000318017"/>
    </source>
</evidence>
<reference evidence="2 3" key="1">
    <citation type="submission" date="2019-02" db="EMBL/GenBank/DDBJ databases">
        <title>Deep-cultivation of Planctomycetes and their phenomic and genomic characterization uncovers novel biology.</title>
        <authorList>
            <person name="Wiegand S."/>
            <person name="Jogler M."/>
            <person name="Boedeker C."/>
            <person name="Pinto D."/>
            <person name="Vollmers J."/>
            <person name="Rivas-Marin E."/>
            <person name="Kohn T."/>
            <person name="Peeters S.H."/>
            <person name="Heuer A."/>
            <person name="Rast P."/>
            <person name="Oberbeckmann S."/>
            <person name="Bunk B."/>
            <person name="Jeske O."/>
            <person name="Meyerdierks A."/>
            <person name="Storesund J.E."/>
            <person name="Kallscheuer N."/>
            <person name="Luecker S."/>
            <person name="Lage O.M."/>
            <person name="Pohl T."/>
            <person name="Merkel B.J."/>
            <person name="Hornburger P."/>
            <person name="Mueller R.-W."/>
            <person name="Bruemmer F."/>
            <person name="Labrenz M."/>
            <person name="Spormann A.M."/>
            <person name="Op den Camp H."/>
            <person name="Overmann J."/>
            <person name="Amann R."/>
            <person name="Jetten M.S.M."/>
            <person name="Mascher T."/>
            <person name="Medema M.H."/>
            <person name="Devos D.P."/>
            <person name="Kaster A.-K."/>
            <person name="Ovreas L."/>
            <person name="Rohde M."/>
            <person name="Galperin M.Y."/>
            <person name="Jogler C."/>
        </authorList>
    </citation>
    <scope>NUCLEOTIDE SEQUENCE [LARGE SCALE GENOMIC DNA]</scope>
    <source>
        <strain evidence="2 3">Q31a</strain>
    </source>
</reference>
<dbReference type="Proteomes" id="UP000318017">
    <property type="component" value="Chromosome"/>
</dbReference>